<gene>
    <name evidence="3" type="ORF">SAMN00790413_05781</name>
</gene>
<dbReference type="InterPro" id="IPR017969">
    <property type="entry name" value="Heavy-metal-associated_CS"/>
</dbReference>
<keyword evidence="1" id="KW-0479">Metal-binding</keyword>
<sequence length="77" mass="7941">MSGEVTMTQTKIELDITGMTCGHCQSGVTQALKSVPGVVDAQVNLKTGKAVVQGNVEPQQLIAAVVEEGYAAQVANP</sequence>
<protein>
    <submittedName>
        <fullName evidence="3">Cation transport ATPase</fullName>
    </submittedName>
</protein>
<dbReference type="EMBL" id="FWWU01000003">
    <property type="protein sequence ID" value="SMB79130.1"/>
    <property type="molecule type" value="Genomic_DNA"/>
</dbReference>
<name>A0A1W1UDJ1_9DEIO</name>
<dbReference type="Proteomes" id="UP000192582">
    <property type="component" value="Unassembled WGS sequence"/>
</dbReference>
<dbReference type="SUPFAM" id="SSF55008">
    <property type="entry name" value="HMA, heavy metal-associated domain"/>
    <property type="match status" value="1"/>
</dbReference>
<dbReference type="InterPro" id="IPR036163">
    <property type="entry name" value="HMA_dom_sf"/>
</dbReference>
<dbReference type="PROSITE" id="PS50846">
    <property type="entry name" value="HMA_2"/>
    <property type="match status" value="1"/>
</dbReference>
<organism evidence="3 4">
    <name type="scientific">Deinococcus hopiensis KR-140</name>
    <dbReference type="NCBI Taxonomy" id="695939"/>
    <lineage>
        <taxon>Bacteria</taxon>
        <taxon>Thermotogati</taxon>
        <taxon>Deinococcota</taxon>
        <taxon>Deinococci</taxon>
        <taxon>Deinococcales</taxon>
        <taxon>Deinococcaceae</taxon>
        <taxon>Deinococcus</taxon>
    </lineage>
</organism>
<dbReference type="InterPro" id="IPR006121">
    <property type="entry name" value="HMA_dom"/>
</dbReference>
<dbReference type="CDD" id="cd00371">
    <property type="entry name" value="HMA"/>
    <property type="match status" value="1"/>
</dbReference>
<accession>A0A1W1UDJ1</accession>
<reference evidence="3 4" key="1">
    <citation type="submission" date="2017-04" db="EMBL/GenBank/DDBJ databases">
        <authorList>
            <person name="Afonso C.L."/>
            <person name="Miller P.J."/>
            <person name="Scott M.A."/>
            <person name="Spackman E."/>
            <person name="Goraichik I."/>
            <person name="Dimitrov K.M."/>
            <person name="Suarez D.L."/>
            <person name="Swayne D.E."/>
        </authorList>
    </citation>
    <scope>NUCLEOTIDE SEQUENCE [LARGE SCALE GENOMIC DNA]</scope>
    <source>
        <strain evidence="3 4">KR-140</strain>
    </source>
</reference>
<dbReference type="AlphaFoldDB" id="A0A1W1UDJ1"/>
<evidence type="ECO:0000256" key="1">
    <source>
        <dbReference type="ARBA" id="ARBA00022723"/>
    </source>
</evidence>
<dbReference type="Gene3D" id="3.30.70.100">
    <property type="match status" value="1"/>
</dbReference>
<dbReference type="Pfam" id="PF00403">
    <property type="entry name" value="HMA"/>
    <property type="match status" value="1"/>
</dbReference>
<dbReference type="STRING" id="695939.SAMN00790413_05781"/>
<feature type="domain" description="HMA" evidence="2">
    <location>
        <begin position="10"/>
        <end position="73"/>
    </location>
</feature>
<evidence type="ECO:0000313" key="3">
    <source>
        <dbReference type="EMBL" id="SMB79130.1"/>
    </source>
</evidence>
<keyword evidence="4" id="KW-1185">Reference proteome</keyword>
<dbReference type="GO" id="GO:0046872">
    <property type="term" value="F:metal ion binding"/>
    <property type="evidence" value="ECO:0007669"/>
    <property type="project" value="UniProtKB-KW"/>
</dbReference>
<evidence type="ECO:0000313" key="4">
    <source>
        <dbReference type="Proteomes" id="UP000192582"/>
    </source>
</evidence>
<dbReference type="FunFam" id="3.30.70.100:FF:000001">
    <property type="entry name" value="ATPase copper transporting beta"/>
    <property type="match status" value="1"/>
</dbReference>
<proteinExistence type="predicted"/>
<evidence type="ECO:0000259" key="2">
    <source>
        <dbReference type="PROSITE" id="PS50846"/>
    </source>
</evidence>
<dbReference type="PROSITE" id="PS01047">
    <property type="entry name" value="HMA_1"/>
    <property type="match status" value="1"/>
</dbReference>